<dbReference type="AlphaFoldDB" id="A0A1M7BVJ5"/>
<evidence type="ECO:0000313" key="3">
    <source>
        <dbReference type="Proteomes" id="UP000183974"/>
    </source>
</evidence>
<evidence type="ECO:0000313" key="2">
    <source>
        <dbReference type="EMBL" id="SHL59032.1"/>
    </source>
</evidence>
<protein>
    <submittedName>
        <fullName evidence="2">SEFIR domain-containing protein</fullName>
    </submittedName>
</protein>
<sequence>MPDNQPIPPKAFISYSWSSPDHEARVLDLATELRSAGVDAILDKWDLREGQESAAFMEQMVTDKDIQKVIIVSDRAYAEKSDNRSGGAGTEAQIISPKLYSGEDEGKFVALVFERDEHGKACLPAYYTSRIFIDFTDQTKATDSFEQLVRWIFDKPLHRKPDVGRAPAYLSSDDATITLATSAAHRRAMDAVQNSRPHAFAATQEYLETLTNQLRLFRINVETDPLSDEILSNYASFLPYRDETISLVRAIARAEPDPRYGDALHAFLERFIPFFHATPECGRHRKFDFDNYKFFAHEFLLYFFTIGMADGRTDLIDAIAGRPYYDTVRGENGGNAVGSYDVFSFHDGLLDYRNKQLGLRRYSLHADLLSERAVGSGFRFEQLIQSDFVLFLRHRLLHAEPYYFWFPVTMYLLGYGHHRPFEIFARAQSARELKRLIPMLGIENRGPLDELVKAYSDDPKKAPSFNDGWDRLDIAKLTGHDQLGSRP</sequence>
<gene>
    <name evidence="2" type="ORF">SAMN05444398_1047</name>
</gene>
<name>A0A1M7BVJ5_9RHOB</name>
<dbReference type="Gene3D" id="3.40.50.10140">
    <property type="entry name" value="Toll/interleukin-1 receptor homology (TIR) domain"/>
    <property type="match status" value="1"/>
</dbReference>
<dbReference type="Proteomes" id="UP000183974">
    <property type="component" value="Unassembled WGS sequence"/>
</dbReference>
<dbReference type="InterPro" id="IPR035897">
    <property type="entry name" value="Toll_tir_struct_dom_sf"/>
</dbReference>
<reference evidence="2 3" key="1">
    <citation type="submission" date="2016-11" db="EMBL/GenBank/DDBJ databases">
        <authorList>
            <person name="Jaros S."/>
            <person name="Januszkiewicz K."/>
            <person name="Wedrychowicz H."/>
        </authorList>
    </citation>
    <scope>NUCLEOTIDE SEQUENCE [LARGE SCALE GENOMIC DNA]</scope>
    <source>
        <strain evidence="2 3">DSM 29589</strain>
    </source>
</reference>
<dbReference type="EMBL" id="FRBR01000004">
    <property type="protein sequence ID" value="SHL59032.1"/>
    <property type="molecule type" value="Genomic_DNA"/>
</dbReference>
<feature type="domain" description="SEFIR" evidence="1">
    <location>
        <begin position="8"/>
        <end position="144"/>
    </location>
</feature>
<evidence type="ECO:0000259" key="1">
    <source>
        <dbReference type="PROSITE" id="PS51534"/>
    </source>
</evidence>
<proteinExistence type="predicted"/>
<dbReference type="RefSeq" id="WP_073034374.1">
    <property type="nucleotide sequence ID" value="NZ_BMLR01000004.1"/>
</dbReference>
<organism evidence="2 3">
    <name type="scientific">Roseovarius pacificus</name>
    <dbReference type="NCBI Taxonomy" id="337701"/>
    <lineage>
        <taxon>Bacteria</taxon>
        <taxon>Pseudomonadati</taxon>
        <taxon>Pseudomonadota</taxon>
        <taxon>Alphaproteobacteria</taxon>
        <taxon>Rhodobacterales</taxon>
        <taxon>Roseobacteraceae</taxon>
        <taxon>Roseovarius</taxon>
    </lineage>
</organism>
<keyword evidence="3" id="KW-1185">Reference proteome</keyword>
<dbReference type="Pfam" id="PF08357">
    <property type="entry name" value="SEFIR"/>
    <property type="match status" value="1"/>
</dbReference>
<dbReference type="PROSITE" id="PS51534">
    <property type="entry name" value="SEFIR"/>
    <property type="match status" value="1"/>
</dbReference>
<accession>A0A1M7BVJ5</accession>
<dbReference type="InterPro" id="IPR013568">
    <property type="entry name" value="SEFIR_dom"/>
</dbReference>
<dbReference type="STRING" id="337701.SAMN05444398_1047"/>
<dbReference type="OrthoDB" id="4774809at2"/>